<feature type="transmembrane region" description="Helical" evidence="2">
    <location>
        <begin position="48"/>
        <end position="68"/>
    </location>
</feature>
<reference evidence="4 5" key="1">
    <citation type="submission" date="2019-03" db="EMBL/GenBank/DDBJ databases">
        <title>Draft genome sequences of novel Actinobacteria.</title>
        <authorList>
            <person name="Sahin N."/>
            <person name="Ay H."/>
            <person name="Saygin H."/>
        </authorList>
    </citation>
    <scope>NUCLEOTIDE SEQUENCE [LARGE SCALE GENOMIC DNA]</scope>
    <source>
        <strain evidence="4 5">6K102</strain>
    </source>
</reference>
<proteinExistence type="predicted"/>
<dbReference type="AlphaFoldDB" id="A0A4R5FSU7"/>
<comment type="caution">
    <text evidence="4">The sequence shown here is derived from an EMBL/GenBank/DDBJ whole genome shotgun (WGS) entry which is preliminary data.</text>
</comment>
<feature type="domain" description="DUF1468" evidence="3">
    <location>
        <begin position="48"/>
        <end position="192"/>
    </location>
</feature>
<dbReference type="InterPro" id="IPR009936">
    <property type="entry name" value="DUF1468"/>
</dbReference>
<evidence type="ECO:0000313" key="5">
    <source>
        <dbReference type="Proteomes" id="UP000295136"/>
    </source>
</evidence>
<evidence type="ECO:0000256" key="2">
    <source>
        <dbReference type="SAM" id="Phobius"/>
    </source>
</evidence>
<evidence type="ECO:0000259" key="3">
    <source>
        <dbReference type="Pfam" id="PF07331"/>
    </source>
</evidence>
<protein>
    <submittedName>
        <fullName evidence="4">Tripartite tricarboxylate transporter TctB family protein</fullName>
    </submittedName>
</protein>
<feature type="transmembrane region" description="Helical" evidence="2">
    <location>
        <begin position="165"/>
        <end position="183"/>
    </location>
</feature>
<feature type="transmembrane region" description="Helical" evidence="2">
    <location>
        <begin position="80"/>
        <end position="101"/>
    </location>
</feature>
<gene>
    <name evidence="4" type="ORF">E1295_13035</name>
</gene>
<keyword evidence="2" id="KW-1133">Transmembrane helix</keyword>
<feature type="region of interest" description="Disordered" evidence="1">
    <location>
        <begin position="22"/>
        <end position="41"/>
    </location>
</feature>
<keyword evidence="2" id="KW-0812">Transmembrane</keyword>
<dbReference type="Pfam" id="PF07331">
    <property type="entry name" value="TctB"/>
    <property type="match status" value="1"/>
</dbReference>
<accession>A0A4R5FSU7</accession>
<dbReference type="Proteomes" id="UP000295136">
    <property type="component" value="Unassembled WGS sequence"/>
</dbReference>
<evidence type="ECO:0000313" key="4">
    <source>
        <dbReference type="EMBL" id="TDE55884.1"/>
    </source>
</evidence>
<organism evidence="4 5">
    <name type="scientific">Nonomuraea mesophila</name>
    <dbReference type="NCBI Taxonomy" id="2530382"/>
    <lineage>
        <taxon>Bacteria</taxon>
        <taxon>Bacillati</taxon>
        <taxon>Actinomycetota</taxon>
        <taxon>Actinomycetes</taxon>
        <taxon>Streptosporangiales</taxon>
        <taxon>Streptosporangiaceae</taxon>
        <taxon>Nonomuraea</taxon>
    </lineage>
</organism>
<keyword evidence="2" id="KW-0472">Membrane</keyword>
<feature type="transmembrane region" description="Helical" evidence="2">
    <location>
        <begin position="121"/>
        <end position="145"/>
    </location>
</feature>
<sequence length="200" mass="20584">MLEEGPGAQQLDRGLEAGRGVRQGAGRAAHAGHRHPGRAGARQVTQRIVSAGFLLAAVVVLVQAYAIPQGNGYQAVGPRAFPLLVGGALAVVAVIGVVQAFRPGPGAGTGAGAQDAEAEETHWPSVLMLVAALAGYALVLVPAGYWQATTVFFAVVARVLGSRKVLRDVIVGLVLALATYFLFDRLLGITLPPGLVRLAI</sequence>
<evidence type="ECO:0000256" key="1">
    <source>
        <dbReference type="SAM" id="MobiDB-lite"/>
    </source>
</evidence>
<name>A0A4R5FSU7_9ACTN</name>
<keyword evidence="5" id="KW-1185">Reference proteome</keyword>
<dbReference type="EMBL" id="SMLD01000026">
    <property type="protein sequence ID" value="TDE55884.1"/>
    <property type="molecule type" value="Genomic_DNA"/>
</dbReference>